<dbReference type="InterPro" id="IPR029063">
    <property type="entry name" value="SAM-dependent_MTases_sf"/>
</dbReference>
<dbReference type="Pfam" id="PF06859">
    <property type="entry name" value="Bin3"/>
    <property type="match status" value="1"/>
</dbReference>
<dbReference type="SUPFAM" id="SSF53335">
    <property type="entry name" value="S-adenosyl-L-methionine-dependent methyltransferases"/>
    <property type="match status" value="1"/>
</dbReference>
<dbReference type="Gene3D" id="3.40.50.150">
    <property type="entry name" value="Vaccinia Virus protein VP39"/>
    <property type="match status" value="1"/>
</dbReference>
<accession>A0A2P6N424</accession>
<keyword evidence="3 6" id="KW-0808">Transferase</keyword>
<dbReference type="STRING" id="1890364.A0A2P6N424"/>
<dbReference type="GO" id="GO:0008171">
    <property type="term" value="F:O-methyltransferase activity"/>
    <property type="evidence" value="ECO:0007669"/>
    <property type="project" value="UniProtKB-UniRule"/>
</dbReference>
<dbReference type="EC" id="2.1.1.-" evidence="6"/>
<evidence type="ECO:0000256" key="3">
    <source>
        <dbReference type="ARBA" id="ARBA00022679"/>
    </source>
</evidence>
<keyword evidence="2 6" id="KW-0489">Methyltransferase</keyword>
<keyword evidence="9" id="KW-1185">Reference proteome</keyword>
<gene>
    <name evidence="8" type="ORF">PROFUN_13432</name>
</gene>
<dbReference type="InterPro" id="IPR039772">
    <property type="entry name" value="Bin3-like"/>
</dbReference>
<evidence type="ECO:0000313" key="8">
    <source>
        <dbReference type="EMBL" id="PRP78693.1"/>
    </source>
</evidence>
<comment type="caution">
    <text evidence="8">The sequence shown here is derived from an EMBL/GenBank/DDBJ whole genome shotgun (WGS) entry which is preliminary data.</text>
</comment>
<dbReference type="EMBL" id="MDYQ01000210">
    <property type="protein sequence ID" value="PRP78693.1"/>
    <property type="molecule type" value="Genomic_DNA"/>
</dbReference>
<evidence type="ECO:0000256" key="6">
    <source>
        <dbReference type="RuleBase" id="RU367087"/>
    </source>
</evidence>
<evidence type="ECO:0000259" key="7">
    <source>
        <dbReference type="PROSITE" id="PS51515"/>
    </source>
</evidence>
<evidence type="ECO:0000256" key="1">
    <source>
        <dbReference type="ARBA" id="ARBA00008361"/>
    </source>
</evidence>
<dbReference type="PROSITE" id="PS51515">
    <property type="entry name" value="BIN3_SAM"/>
    <property type="match status" value="1"/>
</dbReference>
<dbReference type="GO" id="GO:0005737">
    <property type="term" value="C:cytoplasm"/>
    <property type="evidence" value="ECO:0007669"/>
    <property type="project" value="TreeGrafter"/>
</dbReference>
<feature type="domain" description="Bin3-type SAM" evidence="7">
    <location>
        <begin position="1"/>
        <end position="231"/>
    </location>
</feature>
<dbReference type="GO" id="GO:0008173">
    <property type="term" value="F:RNA methyltransferase activity"/>
    <property type="evidence" value="ECO:0007669"/>
    <property type="project" value="UniProtKB-UniRule"/>
</dbReference>
<dbReference type="InterPro" id="IPR010675">
    <property type="entry name" value="Bin3_C"/>
</dbReference>
<proteinExistence type="inferred from homology"/>
<dbReference type="PANTHER" id="PTHR12315">
    <property type="entry name" value="BICOID-INTERACTING PROTEIN RELATED"/>
    <property type="match status" value="1"/>
</dbReference>
<evidence type="ECO:0000313" key="9">
    <source>
        <dbReference type="Proteomes" id="UP000241769"/>
    </source>
</evidence>
<organism evidence="8 9">
    <name type="scientific">Planoprotostelium fungivorum</name>
    <dbReference type="NCBI Taxonomy" id="1890364"/>
    <lineage>
        <taxon>Eukaryota</taxon>
        <taxon>Amoebozoa</taxon>
        <taxon>Evosea</taxon>
        <taxon>Variosea</taxon>
        <taxon>Cavosteliida</taxon>
        <taxon>Cavosteliaceae</taxon>
        <taxon>Planoprotostelium</taxon>
    </lineage>
</organism>
<sequence>MSGLAKHGNFHNYYKFNTPENRLRQLDQLSLFEGRGDNTQRVFNVLDVGCNENCCKEKSGYQYKINTLGVDLDSVLIDRAKEKSKDNPNVSFGRLDMLDEMTNVQQITQDFLSARGSTQFDLVVCFSITMWIHLNHGDQGLLQFLDRVSDLTLNFLIIEPQPWSCYKSAVKRHKKVGAEVHPLFSVINIRNDVEEKIKEHLSSNCGMAVKQELGVTDWGRGVSLYQRNNKL</sequence>
<comment type="similarity">
    <text evidence="1 6">Belongs to the methyltransferase superfamily.</text>
</comment>
<dbReference type="Proteomes" id="UP000241769">
    <property type="component" value="Unassembled WGS sequence"/>
</dbReference>
<evidence type="ECO:0000256" key="2">
    <source>
        <dbReference type="ARBA" id="ARBA00022603"/>
    </source>
</evidence>
<evidence type="ECO:0000256" key="4">
    <source>
        <dbReference type="ARBA" id="ARBA00022691"/>
    </source>
</evidence>
<dbReference type="GO" id="GO:0032259">
    <property type="term" value="P:methylation"/>
    <property type="evidence" value="ECO:0007669"/>
    <property type="project" value="UniProtKB-KW"/>
</dbReference>
<dbReference type="AlphaFoldDB" id="A0A2P6N424"/>
<dbReference type="InParanoid" id="A0A2P6N424"/>
<keyword evidence="4 5" id="KW-0949">S-adenosyl-L-methionine</keyword>
<dbReference type="InterPro" id="IPR024160">
    <property type="entry name" value="BIN3_SAM-bd_dom"/>
</dbReference>
<reference evidence="8 9" key="1">
    <citation type="journal article" date="2018" name="Genome Biol. Evol.">
        <title>Multiple Roots of Fruiting Body Formation in Amoebozoa.</title>
        <authorList>
            <person name="Hillmann F."/>
            <person name="Forbes G."/>
            <person name="Novohradska S."/>
            <person name="Ferling I."/>
            <person name="Riege K."/>
            <person name="Groth M."/>
            <person name="Westermann M."/>
            <person name="Marz M."/>
            <person name="Spaller T."/>
            <person name="Winckler T."/>
            <person name="Schaap P."/>
            <person name="Glockner G."/>
        </authorList>
    </citation>
    <scope>NUCLEOTIDE SEQUENCE [LARGE SCALE GENOMIC DNA]</scope>
    <source>
        <strain evidence="8 9">Jena</strain>
    </source>
</reference>
<dbReference type="GO" id="GO:2000632">
    <property type="term" value="P:negative regulation of pre-miRNA processing"/>
    <property type="evidence" value="ECO:0007669"/>
    <property type="project" value="TreeGrafter"/>
</dbReference>
<dbReference type="OrthoDB" id="10017101at2759"/>
<dbReference type="PANTHER" id="PTHR12315:SF1">
    <property type="entry name" value="RNA 5'-MONOPHOSPHATE METHYLTRANSFERASE"/>
    <property type="match status" value="1"/>
</dbReference>
<evidence type="ECO:0000256" key="5">
    <source>
        <dbReference type="PROSITE-ProRule" id="PRU00848"/>
    </source>
</evidence>
<name>A0A2P6N424_9EUKA</name>
<protein>
    <recommendedName>
        <fullName evidence="6">RNA methyltransferase</fullName>
        <ecNumber evidence="6">2.1.1.-</ecNumber>
    </recommendedName>
</protein>